<name>C6TK55_SOYBN</name>
<dbReference type="EMBL" id="BT098060">
    <property type="protein sequence ID" value="ACU23295.1"/>
    <property type="molecule type" value="mRNA"/>
</dbReference>
<organism evidence="1">
    <name type="scientific">Glycine max</name>
    <name type="common">Soybean</name>
    <name type="synonym">Glycine hispida</name>
    <dbReference type="NCBI Taxonomy" id="3847"/>
    <lineage>
        <taxon>Eukaryota</taxon>
        <taxon>Viridiplantae</taxon>
        <taxon>Streptophyta</taxon>
        <taxon>Embryophyta</taxon>
        <taxon>Tracheophyta</taxon>
        <taxon>Spermatophyta</taxon>
        <taxon>Magnoliopsida</taxon>
        <taxon>eudicotyledons</taxon>
        <taxon>Gunneridae</taxon>
        <taxon>Pentapetalae</taxon>
        <taxon>rosids</taxon>
        <taxon>fabids</taxon>
        <taxon>Fabales</taxon>
        <taxon>Fabaceae</taxon>
        <taxon>Papilionoideae</taxon>
        <taxon>50 kb inversion clade</taxon>
        <taxon>NPAAA clade</taxon>
        <taxon>indigoferoid/millettioid clade</taxon>
        <taxon>Phaseoleae</taxon>
        <taxon>Glycine</taxon>
        <taxon>Glycine subgen. Soja</taxon>
    </lineage>
</organism>
<proteinExistence type="evidence at transcript level"/>
<accession>C6TK55</accession>
<dbReference type="AlphaFoldDB" id="C6TK55"/>
<protein>
    <submittedName>
        <fullName evidence="1">Uncharacterized protein</fullName>
    </submittedName>
</protein>
<evidence type="ECO:0000313" key="1">
    <source>
        <dbReference type="EMBL" id="ACU23295.1"/>
    </source>
</evidence>
<sequence>MVHGQEHSCWFVPFLEQGYWKIIQAPSNLEEFYTRRIWILCNVALFSISTTRIWKEGYNR</sequence>
<reference evidence="1" key="1">
    <citation type="submission" date="2009-08" db="EMBL/GenBank/DDBJ databases">
        <authorList>
            <person name="Cheung F."/>
            <person name="Xiao Y."/>
            <person name="Chan A."/>
            <person name="Moskal W."/>
            <person name="Town C.D."/>
        </authorList>
    </citation>
    <scope>NUCLEOTIDE SEQUENCE</scope>
</reference>